<evidence type="ECO:0000259" key="1">
    <source>
        <dbReference type="Pfam" id="PF00027"/>
    </source>
</evidence>
<organism evidence="2 3">
    <name type="scientific">Cytophaga hutchinsonii (strain ATCC 33406 / DSM 1761 / CIP 103989 / NBRC 15051 / NCIMB 9469 / D465)</name>
    <dbReference type="NCBI Taxonomy" id="269798"/>
    <lineage>
        <taxon>Bacteria</taxon>
        <taxon>Pseudomonadati</taxon>
        <taxon>Bacteroidota</taxon>
        <taxon>Cytophagia</taxon>
        <taxon>Cytophagales</taxon>
        <taxon>Cytophagaceae</taxon>
        <taxon>Cytophaga</taxon>
    </lineage>
</organism>
<evidence type="ECO:0000313" key="2">
    <source>
        <dbReference type="EMBL" id="ABG60996.1"/>
    </source>
</evidence>
<dbReference type="Gene3D" id="2.60.120.10">
    <property type="entry name" value="Jelly Rolls"/>
    <property type="match status" value="1"/>
</dbReference>
<dbReference type="Pfam" id="PF00027">
    <property type="entry name" value="cNMP_binding"/>
    <property type="match status" value="1"/>
</dbReference>
<dbReference type="InterPro" id="IPR000595">
    <property type="entry name" value="cNMP-bd_dom"/>
</dbReference>
<dbReference type="RefSeq" id="WP_011587101.1">
    <property type="nucleotide sequence ID" value="NC_008255.1"/>
</dbReference>
<dbReference type="CDD" id="cd00038">
    <property type="entry name" value="CAP_ED"/>
    <property type="match status" value="1"/>
</dbReference>
<dbReference type="Proteomes" id="UP000001822">
    <property type="component" value="Chromosome"/>
</dbReference>
<dbReference type="EMBL" id="CP000383">
    <property type="protein sequence ID" value="ABG60996.1"/>
    <property type="molecule type" value="Genomic_DNA"/>
</dbReference>
<protein>
    <submittedName>
        <fullName evidence="2">Cyclic nucleotide binding regulatory protein</fullName>
    </submittedName>
</protein>
<gene>
    <name evidence="2" type="ordered locus">CHU_3763</name>
</gene>
<name>A0A6N4SWZ5_CYTH3</name>
<reference evidence="2 3" key="1">
    <citation type="journal article" date="2007" name="Appl. Environ. Microbiol.">
        <title>Genome sequence of the cellulolytic gliding bacterium Cytophaga hutchinsonii.</title>
        <authorList>
            <person name="Xie G."/>
            <person name="Bruce D.C."/>
            <person name="Challacombe J.F."/>
            <person name="Chertkov O."/>
            <person name="Detter J.C."/>
            <person name="Gilna P."/>
            <person name="Han C.S."/>
            <person name="Lucas S."/>
            <person name="Misra M."/>
            <person name="Myers G.L."/>
            <person name="Richardson P."/>
            <person name="Tapia R."/>
            <person name="Thayer N."/>
            <person name="Thompson L.S."/>
            <person name="Brettin T.S."/>
            <person name="Henrissat B."/>
            <person name="Wilson D.B."/>
            <person name="McBride M.J."/>
        </authorList>
    </citation>
    <scope>NUCLEOTIDE SEQUENCE [LARGE SCALE GENOMIC DNA]</scope>
    <source>
        <strain evidence="3">ATCC 33406 / DSM 1761 / CIP 103989 / NBRC 15051 / NCIMB 9469 / D465</strain>
    </source>
</reference>
<dbReference type="InterPro" id="IPR014710">
    <property type="entry name" value="RmlC-like_jellyroll"/>
</dbReference>
<feature type="domain" description="Cyclic nucleotide-binding" evidence="1">
    <location>
        <begin position="39"/>
        <end position="107"/>
    </location>
</feature>
<dbReference type="AlphaFoldDB" id="A0A6N4SWZ5"/>
<accession>A0A6N4SWZ5</accession>
<evidence type="ECO:0000313" key="3">
    <source>
        <dbReference type="Proteomes" id="UP000001822"/>
    </source>
</evidence>
<sequence>MIPKSTGYLADLNIHWKNYIQYLHKIEVAPKTKLQLLHDVANRIFIVESGSVRMGFEKDGKDITLQFFFEDELVASVESLFNQTPSKYFIETIEHSTIYYLTKEMLEVMALKLPEMANITQDILMSRLIYYSNHLHSYISETPEQRFNKLIETRPYIFMRVSQRHIASYLGITNVSLSRIKARKSVVYDQQPATVSVAEADNEEYLKS</sequence>
<dbReference type="KEGG" id="chu:CHU_3763"/>
<proteinExistence type="predicted"/>
<dbReference type="SUPFAM" id="SSF51206">
    <property type="entry name" value="cAMP-binding domain-like"/>
    <property type="match status" value="1"/>
</dbReference>
<dbReference type="OrthoDB" id="663011at2"/>
<dbReference type="InterPro" id="IPR018490">
    <property type="entry name" value="cNMP-bd_dom_sf"/>
</dbReference>
<keyword evidence="3" id="KW-1185">Reference proteome</keyword>